<keyword evidence="2" id="KW-0732">Signal</keyword>
<feature type="compositionally biased region" description="Low complexity" evidence="1">
    <location>
        <begin position="92"/>
        <end position="113"/>
    </location>
</feature>
<feature type="signal peptide" evidence="2">
    <location>
        <begin position="1"/>
        <end position="20"/>
    </location>
</feature>
<evidence type="ECO:0000256" key="2">
    <source>
        <dbReference type="SAM" id="SignalP"/>
    </source>
</evidence>
<comment type="caution">
    <text evidence="3">The sequence shown here is derived from an EMBL/GenBank/DDBJ whole genome shotgun (WGS) entry which is preliminary data.</text>
</comment>
<organism evidence="3 4">
    <name type="scientific">Pelistega suis</name>
    <dbReference type="NCBI Taxonomy" id="1631957"/>
    <lineage>
        <taxon>Bacteria</taxon>
        <taxon>Pseudomonadati</taxon>
        <taxon>Pseudomonadota</taxon>
        <taxon>Betaproteobacteria</taxon>
        <taxon>Burkholderiales</taxon>
        <taxon>Alcaligenaceae</taxon>
        <taxon>Pelistega</taxon>
    </lineage>
</organism>
<dbReference type="AlphaFoldDB" id="A0A849P0I4"/>
<evidence type="ECO:0000313" key="3">
    <source>
        <dbReference type="EMBL" id="NOL51259.1"/>
    </source>
</evidence>
<reference evidence="3 4" key="1">
    <citation type="submission" date="2020-05" db="EMBL/GenBank/DDBJ databases">
        <authorList>
            <person name="Niu N."/>
        </authorList>
    </citation>
    <scope>NUCLEOTIDE SEQUENCE [LARGE SCALE GENOMIC DNA]</scope>
    <source>
        <strain evidence="3 4">3340-03</strain>
    </source>
</reference>
<feature type="chain" id="PRO_5032272856" evidence="2">
    <location>
        <begin position="21"/>
        <end position="131"/>
    </location>
</feature>
<proteinExistence type="predicted"/>
<keyword evidence="4" id="KW-1185">Reference proteome</keyword>
<accession>A0A849P0I4</accession>
<gene>
    <name evidence="3" type="ORF">HKX39_03605</name>
</gene>
<evidence type="ECO:0000313" key="4">
    <source>
        <dbReference type="Proteomes" id="UP000537862"/>
    </source>
</evidence>
<dbReference type="RefSeq" id="WP_171679957.1">
    <property type="nucleotide sequence ID" value="NZ_JABGBN010000002.1"/>
</dbReference>
<protein>
    <submittedName>
        <fullName evidence="3">Uncharacterized protein</fullName>
    </submittedName>
</protein>
<sequence length="131" mass="14196">MKKTLVSLLIALSAGTAAMAQSQDVDNRPARQKAQDVYVEPTLRVKSTMTTTVVDPVTSERKVIEQKESTKVYDHGGQVIQSDEQAQQVTQPVANPQVATPTTTATPAVKAAPVQQKVIKKEITDMSRPKP</sequence>
<name>A0A849P0I4_9BURK</name>
<evidence type="ECO:0000256" key="1">
    <source>
        <dbReference type="SAM" id="MobiDB-lite"/>
    </source>
</evidence>
<dbReference type="Proteomes" id="UP000537862">
    <property type="component" value="Unassembled WGS sequence"/>
</dbReference>
<dbReference type="EMBL" id="JABGBN010000002">
    <property type="protein sequence ID" value="NOL51259.1"/>
    <property type="molecule type" value="Genomic_DNA"/>
</dbReference>
<feature type="region of interest" description="Disordered" evidence="1">
    <location>
        <begin position="84"/>
        <end position="113"/>
    </location>
</feature>